<feature type="compositionally biased region" description="Pro residues" evidence="1">
    <location>
        <begin position="286"/>
        <end position="307"/>
    </location>
</feature>
<name>A0A810MXK2_9ACTN</name>
<reference evidence="2" key="1">
    <citation type="submission" date="2020-08" db="EMBL/GenBank/DDBJ databases">
        <title>Whole genome shotgun sequence of Polymorphospora rubra NBRC 101157.</title>
        <authorList>
            <person name="Komaki H."/>
            <person name="Tamura T."/>
        </authorList>
    </citation>
    <scope>NUCLEOTIDE SEQUENCE</scope>
    <source>
        <strain evidence="2">NBRC 101157</strain>
    </source>
</reference>
<sequence length="307" mass="30780">MDTRSHHPAVGGDTPVRQPTPVHTRGTAGRDNGRVRPGAAPRPAARSGLLGVLTTATAVLVTGCGSDAPTADPTPTPSATGADQTPARAQLAGLAAAAQDRHLSAFYTLSAADRADRTVAFTAAPDGSWRVDIPGGALGGTADVSVARTGDGLFQCALPSVTRQIPPTCVRVADPDGQLAAGDDPRVQHPLVSWSRVLTDRRAALSVTAVQPLPGSRGACFAVESTSASLRAPLDVGIYCYAQDGTLTGAKVAFGTLILAGEPVAAPPTVTLPGPVVAGEPLDMASPPPPPTPTVTPSGSPSPTPSA</sequence>
<feature type="region of interest" description="Disordered" evidence="1">
    <location>
        <begin position="270"/>
        <end position="307"/>
    </location>
</feature>
<proteinExistence type="predicted"/>
<keyword evidence="3" id="KW-1185">Reference proteome</keyword>
<gene>
    <name evidence="2" type="ORF">Prubr_29270</name>
</gene>
<feature type="region of interest" description="Disordered" evidence="1">
    <location>
        <begin position="1"/>
        <end position="47"/>
    </location>
</feature>
<dbReference type="EMBL" id="AP023359">
    <property type="protein sequence ID" value="BCJ65906.1"/>
    <property type="molecule type" value="Genomic_DNA"/>
</dbReference>
<feature type="region of interest" description="Disordered" evidence="1">
    <location>
        <begin position="66"/>
        <end position="85"/>
    </location>
</feature>
<organism evidence="2 3">
    <name type="scientific">Polymorphospora rubra</name>
    <dbReference type="NCBI Taxonomy" id="338584"/>
    <lineage>
        <taxon>Bacteria</taxon>
        <taxon>Bacillati</taxon>
        <taxon>Actinomycetota</taxon>
        <taxon>Actinomycetes</taxon>
        <taxon>Micromonosporales</taxon>
        <taxon>Micromonosporaceae</taxon>
        <taxon>Polymorphospora</taxon>
    </lineage>
</organism>
<dbReference type="KEGG" id="pry:Prubr_29270"/>
<evidence type="ECO:0000313" key="2">
    <source>
        <dbReference type="EMBL" id="BCJ65906.1"/>
    </source>
</evidence>
<protein>
    <submittedName>
        <fullName evidence="2">Uncharacterized protein</fullName>
    </submittedName>
</protein>
<evidence type="ECO:0000256" key="1">
    <source>
        <dbReference type="SAM" id="MobiDB-lite"/>
    </source>
</evidence>
<evidence type="ECO:0000313" key="3">
    <source>
        <dbReference type="Proteomes" id="UP000680866"/>
    </source>
</evidence>
<accession>A0A810MXK2</accession>
<feature type="compositionally biased region" description="Low complexity" evidence="1">
    <location>
        <begin position="35"/>
        <end position="47"/>
    </location>
</feature>
<dbReference type="Proteomes" id="UP000680866">
    <property type="component" value="Chromosome"/>
</dbReference>
<dbReference type="AlphaFoldDB" id="A0A810MXK2"/>